<proteinExistence type="predicted"/>
<protein>
    <submittedName>
        <fullName evidence="2">Uncharacterized protein</fullName>
    </submittedName>
</protein>
<dbReference type="EMBL" id="JAGFMF010011747">
    <property type="protein sequence ID" value="KAG8514258.1"/>
    <property type="molecule type" value="Genomic_DNA"/>
</dbReference>
<dbReference type="AlphaFoldDB" id="A0A8J6A5L1"/>
<organism evidence="2 3">
    <name type="scientific">Galemys pyrenaicus</name>
    <name type="common">Iberian desman</name>
    <name type="synonym">Pyrenean desman</name>
    <dbReference type="NCBI Taxonomy" id="202257"/>
    <lineage>
        <taxon>Eukaryota</taxon>
        <taxon>Metazoa</taxon>
        <taxon>Chordata</taxon>
        <taxon>Craniata</taxon>
        <taxon>Vertebrata</taxon>
        <taxon>Euteleostomi</taxon>
        <taxon>Mammalia</taxon>
        <taxon>Eutheria</taxon>
        <taxon>Laurasiatheria</taxon>
        <taxon>Eulipotyphla</taxon>
        <taxon>Talpidae</taxon>
        <taxon>Galemys</taxon>
    </lineage>
</organism>
<feature type="region of interest" description="Disordered" evidence="1">
    <location>
        <begin position="80"/>
        <end position="117"/>
    </location>
</feature>
<sequence>VARLCSLTMFTLHSCFFRNHQQRASFASLVCCFRQRIARKRKSLWETEKPGAGSQPRRRSILGSLEGRFEGRSPAGVAALGLRRSAPPTSGNVSLHHSSLGAEPRGLAPEFQKEDWD</sequence>
<comment type="caution">
    <text evidence="2">The sequence shown here is derived from an EMBL/GenBank/DDBJ whole genome shotgun (WGS) entry which is preliminary data.</text>
</comment>
<accession>A0A8J6A5L1</accession>
<gene>
    <name evidence="2" type="ORF">J0S82_003134</name>
</gene>
<evidence type="ECO:0000313" key="2">
    <source>
        <dbReference type="EMBL" id="KAG8514258.1"/>
    </source>
</evidence>
<name>A0A8J6A5L1_GALPY</name>
<evidence type="ECO:0000256" key="1">
    <source>
        <dbReference type="SAM" id="MobiDB-lite"/>
    </source>
</evidence>
<evidence type="ECO:0000313" key="3">
    <source>
        <dbReference type="Proteomes" id="UP000700334"/>
    </source>
</evidence>
<dbReference type="Proteomes" id="UP000700334">
    <property type="component" value="Unassembled WGS sequence"/>
</dbReference>
<feature type="non-terminal residue" evidence="2">
    <location>
        <position position="1"/>
    </location>
</feature>
<keyword evidence="3" id="KW-1185">Reference proteome</keyword>
<feature type="compositionally biased region" description="Polar residues" evidence="1">
    <location>
        <begin position="87"/>
        <end position="97"/>
    </location>
</feature>
<feature type="non-terminal residue" evidence="2">
    <location>
        <position position="117"/>
    </location>
</feature>
<reference evidence="2" key="1">
    <citation type="journal article" date="2021" name="Evol. Appl.">
        <title>The genome of the Pyrenean desman and the effects of bottlenecks and inbreeding on the genomic landscape of an endangered species.</title>
        <authorList>
            <person name="Escoda L."/>
            <person name="Castresana J."/>
        </authorList>
    </citation>
    <scope>NUCLEOTIDE SEQUENCE</scope>
    <source>
        <strain evidence="2">IBE-C5619</strain>
    </source>
</reference>